<dbReference type="Pfam" id="PF00005">
    <property type="entry name" value="ABC_tran"/>
    <property type="match status" value="2"/>
</dbReference>
<comment type="caution">
    <text evidence="14">The sequence shown here is derived from an EMBL/GenBank/DDBJ whole genome shotgun (WGS) entry which is preliminary data.</text>
</comment>
<protein>
    <submittedName>
        <fullName evidence="14">ATP-binding cassette subfamily B protein</fullName>
    </submittedName>
</protein>
<evidence type="ECO:0000256" key="7">
    <source>
        <dbReference type="ARBA" id="ARBA00022989"/>
    </source>
</evidence>
<evidence type="ECO:0000259" key="13">
    <source>
        <dbReference type="PROSITE" id="PS50929"/>
    </source>
</evidence>
<keyword evidence="4 11" id="KW-0812">Transmembrane</keyword>
<evidence type="ECO:0000256" key="11">
    <source>
        <dbReference type="SAM" id="Phobius"/>
    </source>
</evidence>
<keyword evidence="8 11" id="KW-0472">Membrane</keyword>
<reference evidence="14 15" key="1">
    <citation type="submission" date="2020-07" db="EMBL/GenBank/DDBJ databases">
        <title>Sequencing the genomes of 1000 actinobacteria strains.</title>
        <authorList>
            <person name="Klenk H.-P."/>
        </authorList>
    </citation>
    <scope>NUCLEOTIDE SEQUENCE [LARGE SCALE GENOMIC DNA]</scope>
    <source>
        <strain evidence="14 15">DSM 26341</strain>
    </source>
</reference>
<dbReference type="GO" id="GO:0016887">
    <property type="term" value="F:ATP hydrolysis activity"/>
    <property type="evidence" value="ECO:0007669"/>
    <property type="project" value="InterPro"/>
</dbReference>
<feature type="domain" description="ABC transmembrane type-1" evidence="13">
    <location>
        <begin position="680"/>
        <end position="962"/>
    </location>
</feature>
<dbReference type="SMART" id="SM00382">
    <property type="entry name" value="AAA"/>
    <property type="match status" value="2"/>
</dbReference>
<keyword evidence="3" id="KW-1003">Cell membrane</keyword>
<dbReference type="CDD" id="cd18543">
    <property type="entry name" value="ABC_6TM_Rv0194_D1_like"/>
    <property type="match status" value="1"/>
</dbReference>
<keyword evidence="2" id="KW-0813">Transport</keyword>
<dbReference type="RefSeq" id="WP_179428797.1">
    <property type="nucleotide sequence ID" value="NZ_JACBZP010000001.1"/>
</dbReference>
<evidence type="ECO:0000256" key="3">
    <source>
        <dbReference type="ARBA" id="ARBA00022475"/>
    </source>
</evidence>
<feature type="compositionally biased region" description="Low complexity" evidence="10">
    <location>
        <begin position="610"/>
        <end position="619"/>
    </location>
</feature>
<evidence type="ECO:0000313" key="15">
    <source>
        <dbReference type="Proteomes" id="UP000539111"/>
    </source>
</evidence>
<feature type="transmembrane region" description="Helical" evidence="11">
    <location>
        <begin position="133"/>
        <end position="156"/>
    </location>
</feature>
<dbReference type="InterPro" id="IPR036640">
    <property type="entry name" value="ABC1_TM_sf"/>
</dbReference>
<dbReference type="EMBL" id="JACBZP010000001">
    <property type="protein sequence ID" value="NYI68449.1"/>
    <property type="molecule type" value="Genomic_DNA"/>
</dbReference>
<keyword evidence="15" id="KW-1185">Reference proteome</keyword>
<organism evidence="14 15">
    <name type="scientific">Spelaeicoccus albus</name>
    <dbReference type="NCBI Taxonomy" id="1280376"/>
    <lineage>
        <taxon>Bacteria</taxon>
        <taxon>Bacillati</taxon>
        <taxon>Actinomycetota</taxon>
        <taxon>Actinomycetes</taxon>
        <taxon>Micrococcales</taxon>
        <taxon>Brevibacteriaceae</taxon>
        <taxon>Spelaeicoccus</taxon>
    </lineage>
</organism>
<dbReference type="GO" id="GO:0005524">
    <property type="term" value="F:ATP binding"/>
    <property type="evidence" value="ECO:0007669"/>
    <property type="project" value="UniProtKB-KW"/>
</dbReference>
<feature type="transmembrane region" description="Helical" evidence="11">
    <location>
        <begin position="712"/>
        <end position="733"/>
    </location>
</feature>
<dbReference type="PROSITE" id="PS00211">
    <property type="entry name" value="ABC_TRANSPORTER_1"/>
    <property type="match status" value="1"/>
</dbReference>
<dbReference type="PANTHER" id="PTHR43394">
    <property type="entry name" value="ATP-DEPENDENT PERMEASE MDL1, MITOCHONDRIAL"/>
    <property type="match status" value="1"/>
</dbReference>
<evidence type="ECO:0000256" key="10">
    <source>
        <dbReference type="SAM" id="MobiDB-lite"/>
    </source>
</evidence>
<evidence type="ECO:0000256" key="4">
    <source>
        <dbReference type="ARBA" id="ARBA00022692"/>
    </source>
</evidence>
<feature type="transmembrane region" description="Helical" evidence="11">
    <location>
        <begin position="61"/>
        <end position="80"/>
    </location>
</feature>
<dbReference type="Proteomes" id="UP000539111">
    <property type="component" value="Unassembled WGS sequence"/>
</dbReference>
<dbReference type="SUPFAM" id="SSF90123">
    <property type="entry name" value="ABC transporter transmembrane region"/>
    <property type="match status" value="2"/>
</dbReference>
<evidence type="ECO:0000256" key="9">
    <source>
        <dbReference type="ARBA" id="ARBA00061644"/>
    </source>
</evidence>
<dbReference type="InterPro" id="IPR017871">
    <property type="entry name" value="ABC_transporter-like_CS"/>
</dbReference>
<feature type="transmembrane region" description="Helical" evidence="11">
    <location>
        <begin position="248"/>
        <end position="268"/>
    </location>
</feature>
<dbReference type="InterPro" id="IPR039421">
    <property type="entry name" value="Type_1_exporter"/>
</dbReference>
<dbReference type="AlphaFoldDB" id="A0A7Z0IIH0"/>
<dbReference type="PANTHER" id="PTHR43394:SF1">
    <property type="entry name" value="ATP-BINDING CASSETTE SUB-FAMILY B MEMBER 10, MITOCHONDRIAL"/>
    <property type="match status" value="1"/>
</dbReference>
<feature type="transmembrane region" description="Helical" evidence="11">
    <location>
        <begin position="899"/>
        <end position="925"/>
    </location>
</feature>
<dbReference type="PROSITE" id="PS50929">
    <property type="entry name" value="ABC_TM1F"/>
    <property type="match status" value="2"/>
</dbReference>
<dbReference type="PROSITE" id="PS50893">
    <property type="entry name" value="ABC_TRANSPORTER_2"/>
    <property type="match status" value="2"/>
</dbReference>
<dbReference type="SUPFAM" id="SSF52540">
    <property type="entry name" value="P-loop containing nucleoside triphosphate hydrolases"/>
    <property type="match status" value="2"/>
</dbReference>
<dbReference type="FunFam" id="3.40.50.300:FF:000299">
    <property type="entry name" value="ABC transporter ATP-binding protein/permease"/>
    <property type="match status" value="2"/>
</dbReference>
<dbReference type="GO" id="GO:0005886">
    <property type="term" value="C:plasma membrane"/>
    <property type="evidence" value="ECO:0007669"/>
    <property type="project" value="UniProtKB-SubCell"/>
</dbReference>
<feature type="transmembrane region" description="Helical" evidence="11">
    <location>
        <begin position="931"/>
        <end position="950"/>
    </location>
</feature>
<feature type="transmembrane region" description="Helical" evidence="11">
    <location>
        <begin position="819"/>
        <end position="837"/>
    </location>
</feature>
<dbReference type="InterPro" id="IPR027417">
    <property type="entry name" value="P-loop_NTPase"/>
</dbReference>
<comment type="similarity">
    <text evidence="9">Belongs to the ABC transporter superfamily. Lipid exporter (TC 3.A.1.106) family.</text>
</comment>
<dbReference type="InterPro" id="IPR003439">
    <property type="entry name" value="ABC_transporter-like_ATP-bd"/>
</dbReference>
<evidence type="ECO:0000256" key="2">
    <source>
        <dbReference type="ARBA" id="ARBA00022448"/>
    </source>
</evidence>
<dbReference type="Gene3D" id="3.40.50.300">
    <property type="entry name" value="P-loop containing nucleotide triphosphate hydrolases"/>
    <property type="match status" value="2"/>
</dbReference>
<sequence>MSESIQPGWVRRLTLYVLRHRADVGIAVGAAILGSACQVAVPLVARTILDDVIVADSAPLLPWIGVLFAVAIAGFGFTYLRRYRGGRVALSVQYDLRNDMQANLQTMDQASLSRLPTGQLVSRANSDTSIVQGLLSMLPVMSGNILQMVLSLVVMIVLSPPLAIISVLTAPLLLLVSYRMRSKIFPASWDAQQREGDVAQIVDEDVSGVRIVKAFGQERRELRRLIGVAKNLYGSQMRAVRLQARYQPLMQTIPVLAQVAVLAFGGWMALHDQITLGTFLAFSTYIAKFTAPARQLAGIMTIAQQARAAVERIVEILDMRPSIVDEPGALQLRDVRGELEFRDVDFHFGDGTDVLQSFNLRVGAGERVAIVGPSGSGKTTAAMLAGRFHDPTSGTVSIDGHDLRGVSVHSLRDQLGFAFEESFLFSDSVRANIAYGRPDAGDDEVHGAAVAAHADGFIGELPNGYDTPVGERGLTLSGGQRQRIALARAIVKNPRILILDDATSAVDARVEQGIHDALREVTAGRTTLFIAHRESTIHLADRIVVLAEGRIADTGTHEDLLERSTIYRALISGLDDGQVADDVDSLSARAAGGDGWSNPASGDGAGRRGTAGTARTGSTVGRGSGGRWQMNLAPSPALLAQVDALPPIRDTAEVDEEAETRPDPAFSLPRLLKGFRTPLIIGLALVVLDALAGLAGPVLVKTGIDDGVSKGVVSVLIVASALFLAISLFDLVVSIGETFVTGRTAQRIMLSLRARIWAQLQRLSLDYYEREMGGRIMTRMTSDVDQFESLIQNGLLSALVSMVTFVGVGVALLTIDVELGLYTLVVVAVLVVATYYFRRAASRLYSQSRDRIAVVNADFQESLSGVRESQAYVHESATIERFRRLDKRYLDSRVAAQRLVATFFPFVQFLAAVADAIALGVGATLTEHGQLTSGALIAFLLYLNMFFAPIQQLSQVFDSWQQTRVSVGRISELMQLTTLTPQADDPIIPGHMTGHLHADDVRFAYPVLTPESTPEALRGIDLDIAAGGSIALVGETGAGKSTVMKLLARFYDPDSGTVSLDGYDLRSLDLAAFRSRLGYVPQESFLFTGTVRDNIAYGRPEATDREVEDAARAVGAHEFVRRLPHGYLQPIAERGGSLSSGERQLIALARAQLVDPVVLFLDEATSNLDLITESRVTAAMNTLTSGRTTVLIAHRLQTARTADRIAVLDAGKIVELGSHHELLDRGGTYSRMWELFASGAPAPPR</sequence>
<feature type="transmembrane region" description="Helical" evidence="11">
    <location>
        <begin position="795"/>
        <end position="813"/>
    </location>
</feature>
<evidence type="ECO:0000256" key="8">
    <source>
        <dbReference type="ARBA" id="ARBA00023136"/>
    </source>
</evidence>
<feature type="domain" description="ABC transmembrane type-1" evidence="13">
    <location>
        <begin position="26"/>
        <end position="305"/>
    </location>
</feature>
<feature type="domain" description="ABC transporter" evidence="12">
    <location>
        <begin position="339"/>
        <end position="573"/>
    </location>
</feature>
<evidence type="ECO:0000313" key="14">
    <source>
        <dbReference type="EMBL" id="NYI68449.1"/>
    </source>
</evidence>
<evidence type="ECO:0000259" key="12">
    <source>
        <dbReference type="PROSITE" id="PS50893"/>
    </source>
</evidence>
<comment type="subcellular location">
    <subcellularLocation>
        <location evidence="1">Cell membrane</location>
        <topology evidence="1">Multi-pass membrane protein</topology>
    </subcellularLocation>
</comment>
<keyword evidence="5" id="KW-0547">Nucleotide-binding</keyword>
<feature type="transmembrane region" description="Helical" evidence="11">
    <location>
        <begin position="21"/>
        <end position="41"/>
    </location>
</feature>
<evidence type="ECO:0000256" key="6">
    <source>
        <dbReference type="ARBA" id="ARBA00022840"/>
    </source>
</evidence>
<feature type="transmembrane region" description="Helical" evidence="11">
    <location>
        <begin position="679"/>
        <end position="700"/>
    </location>
</feature>
<feature type="domain" description="ABC transporter" evidence="12">
    <location>
        <begin position="996"/>
        <end position="1235"/>
    </location>
</feature>
<dbReference type="InterPro" id="IPR003593">
    <property type="entry name" value="AAA+_ATPase"/>
</dbReference>
<evidence type="ECO:0000256" key="1">
    <source>
        <dbReference type="ARBA" id="ARBA00004651"/>
    </source>
</evidence>
<dbReference type="CDD" id="cd18546">
    <property type="entry name" value="ABC_6TM_Rv0194_D2_like"/>
    <property type="match status" value="1"/>
</dbReference>
<name>A0A7Z0IIH0_9MICO</name>
<feature type="transmembrane region" description="Helical" evidence="11">
    <location>
        <begin position="162"/>
        <end position="178"/>
    </location>
</feature>
<keyword evidence="7 11" id="KW-1133">Transmembrane helix</keyword>
<dbReference type="InterPro" id="IPR011527">
    <property type="entry name" value="ABC1_TM_dom"/>
</dbReference>
<keyword evidence="6 14" id="KW-0067">ATP-binding</keyword>
<dbReference type="Pfam" id="PF00664">
    <property type="entry name" value="ABC_membrane"/>
    <property type="match status" value="2"/>
</dbReference>
<gene>
    <name evidence="14" type="ORF">BJY26_002755</name>
</gene>
<dbReference type="GO" id="GO:0015421">
    <property type="term" value="F:ABC-type oligopeptide transporter activity"/>
    <property type="evidence" value="ECO:0007669"/>
    <property type="project" value="TreeGrafter"/>
</dbReference>
<accession>A0A7Z0IIH0</accession>
<dbReference type="Gene3D" id="1.20.1560.10">
    <property type="entry name" value="ABC transporter type 1, transmembrane domain"/>
    <property type="match status" value="2"/>
</dbReference>
<proteinExistence type="inferred from homology"/>
<feature type="region of interest" description="Disordered" evidence="10">
    <location>
        <begin position="590"/>
        <end position="627"/>
    </location>
</feature>
<evidence type="ECO:0000256" key="5">
    <source>
        <dbReference type="ARBA" id="ARBA00022741"/>
    </source>
</evidence>